<dbReference type="AlphaFoldDB" id="A0A561BRX2"/>
<dbReference type="Proteomes" id="UP000318380">
    <property type="component" value="Unassembled WGS sequence"/>
</dbReference>
<comment type="caution">
    <text evidence="1">The sequence shown here is derived from an EMBL/GenBank/DDBJ whole genome shotgun (WGS) entry which is preliminary data.</text>
</comment>
<dbReference type="EMBL" id="VIVK01000001">
    <property type="protein sequence ID" value="TWD81650.1"/>
    <property type="molecule type" value="Genomic_DNA"/>
</dbReference>
<reference evidence="1 2" key="1">
    <citation type="submission" date="2019-06" db="EMBL/GenBank/DDBJ databases">
        <title>Sequencing the genomes of 1000 actinobacteria strains.</title>
        <authorList>
            <person name="Klenk H.-P."/>
        </authorList>
    </citation>
    <scope>NUCLEOTIDE SEQUENCE [LARGE SCALE GENOMIC DNA]</scope>
    <source>
        <strain evidence="1 2">DSM 24683</strain>
    </source>
</reference>
<organism evidence="1 2">
    <name type="scientific">Kribbella amoyensis</name>
    <dbReference type="NCBI Taxonomy" id="996641"/>
    <lineage>
        <taxon>Bacteria</taxon>
        <taxon>Bacillati</taxon>
        <taxon>Actinomycetota</taxon>
        <taxon>Actinomycetes</taxon>
        <taxon>Propionibacteriales</taxon>
        <taxon>Kribbellaceae</taxon>
        <taxon>Kribbella</taxon>
    </lineage>
</organism>
<proteinExistence type="predicted"/>
<evidence type="ECO:0000313" key="1">
    <source>
        <dbReference type="EMBL" id="TWD81650.1"/>
    </source>
</evidence>
<name>A0A561BRX2_9ACTN</name>
<accession>A0A561BRX2</accession>
<gene>
    <name evidence="1" type="ORF">FB561_2770</name>
</gene>
<protein>
    <submittedName>
        <fullName evidence="1">Uncharacterized protein</fullName>
    </submittedName>
</protein>
<dbReference type="RefSeq" id="WP_145806658.1">
    <property type="nucleotide sequence ID" value="NZ_VIVK01000001.1"/>
</dbReference>
<sequence>MTWFTRGCKGRSGAGDCAACAVRDNTIAIQRAQLTELRYSLSREHAAHQQLAAGRDAMAWDAVSNLYALFTLHLIEHAAQHDPEYVGELPNRVRDFALMFMADCAGLHLNSRVAISHQAGDDAAPVRLVGRVRDVRLDRDGEPVLLVAMDNGGDTEKLVAGGYDLAVVEPSGVLAGLLMVVVPFPARRASIGDGGWIEATS</sequence>
<evidence type="ECO:0000313" key="2">
    <source>
        <dbReference type="Proteomes" id="UP000318380"/>
    </source>
</evidence>
<keyword evidence="2" id="KW-1185">Reference proteome</keyword>